<dbReference type="PRINTS" id="PR00463">
    <property type="entry name" value="EP450I"/>
</dbReference>
<dbReference type="InterPro" id="IPR050196">
    <property type="entry name" value="Cytochrome_P450_Monoox"/>
</dbReference>
<feature type="binding site" description="axial binding residue" evidence="7">
    <location>
        <position position="399"/>
    </location>
    <ligand>
        <name>heme</name>
        <dbReference type="ChEBI" id="CHEBI:30413"/>
    </ligand>
    <ligandPart>
        <name>Fe</name>
        <dbReference type="ChEBI" id="CHEBI:18248"/>
    </ligandPart>
</feature>
<dbReference type="GO" id="GO:0020037">
    <property type="term" value="F:heme binding"/>
    <property type="evidence" value="ECO:0007669"/>
    <property type="project" value="InterPro"/>
</dbReference>
<dbReference type="AlphaFoldDB" id="A0A6G6WEN7"/>
<dbReference type="PRINTS" id="PR00385">
    <property type="entry name" value="P450"/>
</dbReference>
<reference evidence="9 10" key="1">
    <citation type="submission" date="2020-02" db="EMBL/GenBank/DDBJ databases">
        <title>Full genome sequence of Nocardioides sp. R-3366.</title>
        <authorList>
            <person name="Im W.-T."/>
        </authorList>
    </citation>
    <scope>NUCLEOTIDE SEQUENCE [LARGE SCALE GENOMIC DNA]</scope>
    <source>
        <strain evidence="9 10">R-3366</strain>
    </source>
</reference>
<dbReference type="KEGG" id="nano:G5V58_13860"/>
<dbReference type="RefSeq" id="WP_165233718.1">
    <property type="nucleotide sequence ID" value="NZ_CP049257.1"/>
</dbReference>
<evidence type="ECO:0000256" key="3">
    <source>
        <dbReference type="ARBA" id="ARBA00022723"/>
    </source>
</evidence>
<name>A0A6G6WEN7_9ACTN</name>
<dbReference type="InterPro" id="IPR017972">
    <property type="entry name" value="Cyt_P450_CS"/>
</dbReference>
<evidence type="ECO:0000256" key="5">
    <source>
        <dbReference type="ARBA" id="ARBA00023004"/>
    </source>
</evidence>
<keyword evidence="3 7" id="KW-0479">Metal-binding</keyword>
<keyword evidence="10" id="KW-1185">Reference proteome</keyword>
<dbReference type="PROSITE" id="PS00086">
    <property type="entry name" value="CYTOCHROME_P450"/>
    <property type="match status" value="1"/>
</dbReference>
<dbReference type="InterPro" id="IPR002401">
    <property type="entry name" value="Cyt_P450_E_grp-I"/>
</dbReference>
<dbReference type="Pfam" id="PF00067">
    <property type="entry name" value="p450"/>
    <property type="match status" value="1"/>
</dbReference>
<evidence type="ECO:0000256" key="6">
    <source>
        <dbReference type="ARBA" id="ARBA00023033"/>
    </source>
</evidence>
<dbReference type="GO" id="GO:0005506">
    <property type="term" value="F:iron ion binding"/>
    <property type="evidence" value="ECO:0007669"/>
    <property type="project" value="InterPro"/>
</dbReference>
<evidence type="ECO:0000256" key="8">
    <source>
        <dbReference type="RuleBase" id="RU000461"/>
    </source>
</evidence>
<dbReference type="InterPro" id="IPR036396">
    <property type="entry name" value="Cyt_P450_sf"/>
</dbReference>
<dbReference type="GO" id="GO:0004497">
    <property type="term" value="F:monooxygenase activity"/>
    <property type="evidence" value="ECO:0007669"/>
    <property type="project" value="UniProtKB-KW"/>
</dbReference>
<protein>
    <submittedName>
        <fullName evidence="9">Cytochrome P450</fullName>
    </submittedName>
</protein>
<organism evidence="9 10">
    <name type="scientific">Nocardioides anomalus</name>
    <dbReference type="NCBI Taxonomy" id="2712223"/>
    <lineage>
        <taxon>Bacteria</taxon>
        <taxon>Bacillati</taxon>
        <taxon>Actinomycetota</taxon>
        <taxon>Actinomycetes</taxon>
        <taxon>Propionibacteriales</taxon>
        <taxon>Nocardioidaceae</taxon>
        <taxon>Nocardioides</taxon>
    </lineage>
</organism>
<evidence type="ECO:0000256" key="2">
    <source>
        <dbReference type="ARBA" id="ARBA00022617"/>
    </source>
</evidence>
<dbReference type="EMBL" id="CP049257">
    <property type="protein sequence ID" value="QIG43702.1"/>
    <property type="molecule type" value="Genomic_DNA"/>
</dbReference>
<dbReference type="InterPro" id="IPR001128">
    <property type="entry name" value="Cyt_P450"/>
</dbReference>
<evidence type="ECO:0000256" key="7">
    <source>
        <dbReference type="PIRSR" id="PIRSR602401-1"/>
    </source>
</evidence>
<gene>
    <name evidence="9" type="ORF">G5V58_13860</name>
</gene>
<dbReference type="PANTHER" id="PTHR24291">
    <property type="entry name" value="CYTOCHROME P450 FAMILY 4"/>
    <property type="match status" value="1"/>
</dbReference>
<comment type="cofactor">
    <cofactor evidence="7">
        <name>heme</name>
        <dbReference type="ChEBI" id="CHEBI:30413"/>
    </cofactor>
</comment>
<evidence type="ECO:0000313" key="10">
    <source>
        <dbReference type="Proteomes" id="UP000502996"/>
    </source>
</evidence>
<dbReference type="GO" id="GO:0016705">
    <property type="term" value="F:oxidoreductase activity, acting on paired donors, with incorporation or reduction of molecular oxygen"/>
    <property type="evidence" value="ECO:0007669"/>
    <property type="project" value="InterPro"/>
</dbReference>
<keyword evidence="5 7" id="KW-0408">Iron</keyword>
<evidence type="ECO:0000256" key="1">
    <source>
        <dbReference type="ARBA" id="ARBA00010617"/>
    </source>
</evidence>
<evidence type="ECO:0000256" key="4">
    <source>
        <dbReference type="ARBA" id="ARBA00023002"/>
    </source>
</evidence>
<proteinExistence type="inferred from homology"/>
<accession>A0A6G6WEN7</accession>
<keyword evidence="6 8" id="KW-0503">Monooxygenase</keyword>
<evidence type="ECO:0000313" key="9">
    <source>
        <dbReference type="EMBL" id="QIG43702.1"/>
    </source>
</evidence>
<keyword evidence="4 8" id="KW-0560">Oxidoreductase</keyword>
<dbReference type="PANTHER" id="PTHR24291:SF50">
    <property type="entry name" value="BIFUNCTIONAL ALBAFLAVENONE MONOOXYGENASE_TERPENE SYNTHASE"/>
    <property type="match status" value="1"/>
</dbReference>
<sequence length="455" mass="49603">MTQTAWRRLTAEPETLGLPGPTPLDMAKVLRSVRADPLSYLGRVRAQYGELVPFPVPGVPVLLVNEPDDARHVLQGNARNWTKRTVQYSALARVTGPGLLASAEPDWIAHRRIAAPAFHHQRLERIGEQVHAAADDAVSSLATTRGEVVDVAPAVLQVALDAVGRALFAADLSGRARTMLHASDDAASLVVRLGRALLPIPQAVPTPLNLRLASARRRLTRATAELLAERRRAATGGDDLLGLLVDSGLDDEAIRDELVTMVIAGHETVAASLTWTLMLLAEHPEAQARVHAELDALADRAEPVSMLRHRAQLPWLAAVVDEALRLFPPAWVVSRRSAGPDVISGHDVPEGTTVIISPWLLHRREDLWPDPLAFRPERFLDERAARSTYLPFGLGPRLCIGREFALGEMAIVLARVLSAYELRTPAGWTRPRPQAQVAVHPRGGLRLALTPRGRL</sequence>
<keyword evidence="2 7" id="KW-0349">Heme</keyword>
<dbReference type="Gene3D" id="1.10.630.10">
    <property type="entry name" value="Cytochrome P450"/>
    <property type="match status" value="1"/>
</dbReference>
<dbReference type="Proteomes" id="UP000502996">
    <property type="component" value="Chromosome"/>
</dbReference>
<dbReference type="SUPFAM" id="SSF48264">
    <property type="entry name" value="Cytochrome P450"/>
    <property type="match status" value="1"/>
</dbReference>
<comment type="similarity">
    <text evidence="1 8">Belongs to the cytochrome P450 family.</text>
</comment>